<dbReference type="Gene3D" id="2.60.40.790">
    <property type="match status" value="1"/>
</dbReference>
<dbReference type="Pfam" id="PF04969">
    <property type="entry name" value="CS"/>
    <property type="match status" value="1"/>
</dbReference>
<feature type="non-terminal residue" evidence="2">
    <location>
        <position position="84"/>
    </location>
</feature>
<dbReference type="SUPFAM" id="SSF49764">
    <property type="entry name" value="HSP20-like chaperones"/>
    <property type="match status" value="1"/>
</dbReference>
<protein>
    <recommendedName>
        <fullName evidence="1">CS domain-containing protein</fullName>
    </recommendedName>
</protein>
<gene>
    <name evidence="2" type="primary">ORF26669</name>
</gene>
<dbReference type="GO" id="GO:0051087">
    <property type="term" value="F:protein-folding chaperone binding"/>
    <property type="evidence" value="ECO:0007669"/>
    <property type="project" value="InterPro"/>
</dbReference>
<reference evidence="2" key="1">
    <citation type="submission" date="2014-12" db="EMBL/GenBank/DDBJ databases">
        <title>Insight into the proteome of Arion vulgaris.</title>
        <authorList>
            <person name="Aradska J."/>
            <person name="Bulat T."/>
            <person name="Smidak R."/>
            <person name="Sarate P."/>
            <person name="Gangsoo J."/>
            <person name="Sialana F."/>
            <person name="Bilban M."/>
            <person name="Lubec G."/>
        </authorList>
    </citation>
    <scope>NUCLEOTIDE SEQUENCE</scope>
    <source>
        <tissue evidence="2">Skin</tissue>
    </source>
</reference>
<evidence type="ECO:0000259" key="1">
    <source>
        <dbReference type="PROSITE" id="PS51203"/>
    </source>
</evidence>
<dbReference type="PROSITE" id="PS51203">
    <property type="entry name" value="CS"/>
    <property type="match status" value="1"/>
</dbReference>
<dbReference type="EMBL" id="HACG01009187">
    <property type="protein sequence ID" value="CEK56052.1"/>
    <property type="molecule type" value="Transcribed_RNA"/>
</dbReference>
<feature type="domain" description="CS" evidence="1">
    <location>
        <begin position="19"/>
        <end position="84"/>
    </location>
</feature>
<dbReference type="InterPro" id="IPR044563">
    <property type="entry name" value="Sgt1-like"/>
</dbReference>
<dbReference type="AlphaFoldDB" id="A0A0B6YIN2"/>
<dbReference type="InterPro" id="IPR007052">
    <property type="entry name" value="CS_dom"/>
</dbReference>
<proteinExistence type="predicted"/>
<feature type="non-terminal residue" evidence="2">
    <location>
        <position position="1"/>
    </location>
</feature>
<organism evidence="2">
    <name type="scientific">Arion vulgaris</name>
    <dbReference type="NCBI Taxonomy" id="1028688"/>
    <lineage>
        <taxon>Eukaryota</taxon>
        <taxon>Metazoa</taxon>
        <taxon>Spiralia</taxon>
        <taxon>Lophotrochozoa</taxon>
        <taxon>Mollusca</taxon>
        <taxon>Gastropoda</taxon>
        <taxon>Heterobranchia</taxon>
        <taxon>Euthyneura</taxon>
        <taxon>Panpulmonata</taxon>
        <taxon>Eupulmonata</taxon>
        <taxon>Stylommatophora</taxon>
        <taxon>Helicina</taxon>
        <taxon>Arionoidea</taxon>
        <taxon>Arionidae</taxon>
        <taxon>Arion</taxon>
    </lineage>
</organism>
<name>A0A0B6YIN2_9EUPU</name>
<evidence type="ECO:0000313" key="2">
    <source>
        <dbReference type="EMBL" id="CEK56052.1"/>
    </source>
</evidence>
<sequence length="84" mass="9274">TSSLENTVQSTANAVSTGPSKIKYNWYQTHTHVVVAVMVKNVKQENLVVNSTERALQVSTNESGDSLLWLDLTLAHQIDPHQTV</sequence>
<dbReference type="PANTHER" id="PTHR45862">
    <property type="entry name" value="PROTEIN SGT1 HOMOLOG"/>
    <property type="match status" value="1"/>
</dbReference>
<dbReference type="InterPro" id="IPR008978">
    <property type="entry name" value="HSP20-like_chaperone"/>
</dbReference>
<accession>A0A0B6YIN2</accession>